<dbReference type="AlphaFoldDB" id="A0ABD3LM44"/>
<reference evidence="1 2" key="1">
    <citation type="submission" date="2024-11" db="EMBL/GenBank/DDBJ databases">
        <title>Chromosome-level genome assembly of Eucalyptus globulus Labill. provides insights into its genome evolution.</title>
        <authorList>
            <person name="Li X."/>
        </authorList>
    </citation>
    <scope>NUCLEOTIDE SEQUENCE [LARGE SCALE GENOMIC DNA]</scope>
    <source>
        <strain evidence="1">CL2024</strain>
        <tissue evidence="1">Fresh tender leaves</tissue>
    </source>
</reference>
<sequence>MKRASLESFVLLICSYRTGPALHAIVESQVIKLIIERPAIIANELEMEAVTEARQGNRAGTYNLKPGRAAKSVKIDHGSVPVERDRSLHHADRS</sequence>
<proteinExistence type="predicted"/>
<protein>
    <submittedName>
        <fullName evidence="1">Uncharacterized protein</fullName>
    </submittedName>
</protein>
<gene>
    <name evidence="1" type="ORF">ACJRO7_000267</name>
</gene>
<dbReference type="Proteomes" id="UP001634007">
    <property type="component" value="Unassembled WGS sequence"/>
</dbReference>
<accession>A0ABD3LM44</accession>
<evidence type="ECO:0000313" key="1">
    <source>
        <dbReference type="EMBL" id="KAL3752838.1"/>
    </source>
</evidence>
<name>A0ABD3LM44_EUCGL</name>
<evidence type="ECO:0000313" key="2">
    <source>
        <dbReference type="Proteomes" id="UP001634007"/>
    </source>
</evidence>
<dbReference type="EMBL" id="JBJKBG010000001">
    <property type="protein sequence ID" value="KAL3752838.1"/>
    <property type="molecule type" value="Genomic_DNA"/>
</dbReference>
<organism evidence="1 2">
    <name type="scientific">Eucalyptus globulus</name>
    <name type="common">Tasmanian blue gum</name>
    <dbReference type="NCBI Taxonomy" id="34317"/>
    <lineage>
        <taxon>Eukaryota</taxon>
        <taxon>Viridiplantae</taxon>
        <taxon>Streptophyta</taxon>
        <taxon>Embryophyta</taxon>
        <taxon>Tracheophyta</taxon>
        <taxon>Spermatophyta</taxon>
        <taxon>Magnoliopsida</taxon>
        <taxon>eudicotyledons</taxon>
        <taxon>Gunneridae</taxon>
        <taxon>Pentapetalae</taxon>
        <taxon>rosids</taxon>
        <taxon>malvids</taxon>
        <taxon>Myrtales</taxon>
        <taxon>Myrtaceae</taxon>
        <taxon>Myrtoideae</taxon>
        <taxon>Eucalypteae</taxon>
        <taxon>Eucalyptus</taxon>
    </lineage>
</organism>
<comment type="caution">
    <text evidence="1">The sequence shown here is derived from an EMBL/GenBank/DDBJ whole genome shotgun (WGS) entry which is preliminary data.</text>
</comment>
<keyword evidence="2" id="KW-1185">Reference proteome</keyword>